<keyword evidence="6 9" id="KW-0413">Isomerase</keyword>
<dbReference type="InterPro" id="IPR027304">
    <property type="entry name" value="Trigger_fact/SurA_dom_sf"/>
</dbReference>
<accession>A0A644XPT9</accession>
<evidence type="ECO:0000256" key="3">
    <source>
        <dbReference type="ARBA" id="ARBA00013194"/>
    </source>
</evidence>
<feature type="coiled-coil region" evidence="7">
    <location>
        <begin position="113"/>
        <end position="149"/>
    </location>
</feature>
<keyword evidence="7" id="KW-0175">Coiled coil</keyword>
<dbReference type="PROSITE" id="PS50059">
    <property type="entry name" value="FKBP_PPIASE"/>
    <property type="match status" value="1"/>
</dbReference>
<comment type="caution">
    <text evidence="9">The sequence shown here is derived from an EMBL/GenBank/DDBJ whole genome shotgun (WGS) entry which is preliminary data.</text>
</comment>
<proteinExistence type="inferred from homology"/>
<dbReference type="Pfam" id="PF05698">
    <property type="entry name" value="Trigger_C"/>
    <property type="match status" value="1"/>
</dbReference>
<dbReference type="Pfam" id="PF00254">
    <property type="entry name" value="FKBP_C"/>
    <property type="match status" value="1"/>
</dbReference>
<dbReference type="Gene3D" id="1.10.3120.10">
    <property type="entry name" value="Trigger factor, C-terminal domain"/>
    <property type="match status" value="1"/>
</dbReference>
<keyword evidence="4" id="KW-0697">Rotamase</keyword>
<feature type="domain" description="PPIase FKBP-type" evidence="8">
    <location>
        <begin position="12"/>
        <end position="72"/>
    </location>
</feature>
<comment type="similarity">
    <text evidence="2">Belongs to the FKBP-type PPIase family. Tig subfamily.</text>
</comment>
<gene>
    <name evidence="9" type="primary">tig_27</name>
    <name evidence="9" type="ORF">SDC9_64398</name>
</gene>
<evidence type="ECO:0000256" key="4">
    <source>
        <dbReference type="ARBA" id="ARBA00023110"/>
    </source>
</evidence>
<evidence type="ECO:0000259" key="8">
    <source>
        <dbReference type="PROSITE" id="PS50059"/>
    </source>
</evidence>
<dbReference type="EC" id="5.2.1.8" evidence="3"/>
<dbReference type="InterPro" id="IPR046357">
    <property type="entry name" value="PPIase_dom_sf"/>
</dbReference>
<evidence type="ECO:0000256" key="2">
    <source>
        <dbReference type="ARBA" id="ARBA00005464"/>
    </source>
</evidence>
<dbReference type="GO" id="GO:0003755">
    <property type="term" value="F:peptidyl-prolyl cis-trans isomerase activity"/>
    <property type="evidence" value="ECO:0007669"/>
    <property type="project" value="UniProtKB-KW"/>
</dbReference>
<dbReference type="SUPFAM" id="SSF54534">
    <property type="entry name" value="FKBP-like"/>
    <property type="match status" value="1"/>
</dbReference>
<dbReference type="InterPro" id="IPR037041">
    <property type="entry name" value="Trigger_fac_C_sf"/>
</dbReference>
<dbReference type="GO" id="GO:0006457">
    <property type="term" value="P:protein folding"/>
    <property type="evidence" value="ECO:0007669"/>
    <property type="project" value="InterPro"/>
</dbReference>
<dbReference type="EMBL" id="VSSQ01002901">
    <property type="protein sequence ID" value="MPM17997.1"/>
    <property type="molecule type" value="Genomic_DNA"/>
</dbReference>
<evidence type="ECO:0000256" key="1">
    <source>
        <dbReference type="ARBA" id="ARBA00000971"/>
    </source>
</evidence>
<dbReference type="SUPFAM" id="SSF109998">
    <property type="entry name" value="Triger factor/SurA peptide-binding domain-like"/>
    <property type="match status" value="1"/>
</dbReference>
<name>A0A644XPT9_9ZZZZ</name>
<organism evidence="9">
    <name type="scientific">bioreactor metagenome</name>
    <dbReference type="NCBI Taxonomy" id="1076179"/>
    <lineage>
        <taxon>unclassified sequences</taxon>
        <taxon>metagenomes</taxon>
        <taxon>ecological metagenomes</taxon>
    </lineage>
</organism>
<dbReference type="InterPro" id="IPR001179">
    <property type="entry name" value="PPIase_FKBP_dom"/>
</dbReference>
<evidence type="ECO:0000313" key="9">
    <source>
        <dbReference type="EMBL" id="MPM17997.1"/>
    </source>
</evidence>
<evidence type="ECO:0000256" key="7">
    <source>
        <dbReference type="SAM" id="Coils"/>
    </source>
</evidence>
<keyword evidence="5" id="KW-0143">Chaperone</keyword>
<reference evidence="9" key="1">
    <citation type="submission" date="2019-08" db="EMBL/GenBank/DDBJ databases">
        <authorList>
            <person name="Kucharzyk K."/>
            <person name="Murdoch R.W."/>
            <person name="Higgins S."/>
            <person name="Loffler F."/>
        </authorList>
    </citation>
    <scope>NUCLEOTIDE SEQUENCE</scope>
</reference>
<dbReference type="InterPro" id="IPR005215">
    <property type="entry name" value="Trig_fac"/>
</dbReference>
<dbReference type="Gene3D" id="3.10.50.40">
    <property type="match status" value="1"/>
</dbReference>
<dbReference type="NCBIfam" id="TIGR00115">
    <property type="entry name" value="tig"/>
    <property type="match status" value="1"/>
</dbReference>
<dbReference type="GO" id="GO:0015031">
    <property type="term" value="P:protein transport"/>
    <property type="evidence" value="ECO:0007669"/>
    <property type="project" value="InterPro"/>
</dbReference>
<protein>
    <recommendedName>
        <fullName evidence="3">peptidylprolyl isomerase</fullName>
        <ecNumber evidence="3">5.2.1.8</ecNumber>
    </recommendedName>
</protein>
<dbReference type="InterPro" id="IPR008880">
    <property type="entry name" value="Trigger_fac_C"/>
</dbReference>
<comment type="catalytic activity">
    <reaction evidence="1">
        <text>[protein]-peptidylproline (omega=180) = [protein]-peptidylproline (omega=0)</text>
        <dbReference type="Rhea" id="RHEA:16237"/>
        <dbReference type="Rhea" id="RHEA-COMP:10747"/>
        <dbReference type="Rhea" id="RHEA-COMP:10748"/>
        <dbReference type="ChEBI" id="CHEBI:83833"/>
        <dbReference type="ChEBI" id="CHEBI:83834"/>
        <dbReference type="EC" id="5.2.1.8"/>
    </reaction>
</comment>
<evidence type="ECO:0000256" key="5">
    <source>
        <dbReference type="ARBA" id="ARBA00023186"/>
    </source>
</evidence>
<dbReference type="AlphaFoldDB" id="A0A644XPT9"/>
<evidence type="ECO:0000256" key="6">
    <source>
        <dbReference type="ARBA" id="ARBA00023235"/>
    </source>
</evidence>
<dbReference type="FunFam" id="3.10.50.40:FF:000001">
    <property type="entry name" value="Trigger factor"/>
    <property type="match status" value="1"/>
</dbReference>
<sequence length="277" mass="30490">MVVAPDAVIMKGDFAIIDFAGTVDGEAFSGGEGKGYPLEVGSGSFIPGFEEQLVGLKAGDSTDVNVTFPDEYFVKELAGKEAIFKVNVQDVKRKELPELTDEFFAANSKCKTVDELKADYKEKMQKHAEEQAEADYERALVQAAVANAEFEVPEIMVEDRVSQMIEELKMNLENRRMNLDAYLKYTGMDMEKLRANYKETALENVKTDLVLDAIAKAENIQVGMEDIDAELSNIASQNGADVEEVKKIISSNGNMGLLLANILRRKSARVVIDGAAK</sequence>